<comment type="caution">
    <text evidence="2">The sequence shown here is derived from an EMBL/GenBank/DDBJ whole genome shotgun (WGS) entry which is preliminary data.</text>
</comment>
<name>A0A9P8TJT1_WICPI</name>
<keyword evidence="3" id="KW-1185">Reference proteome</keyword>
<feature type="compositionally biased region" description="Acidic residues" evidence="1">
    <location>
        <begin position="214"/>
        <end position="230"/>
    </location>
</feature>
<reference evidence="2" key="1">
    <citation type="journal article" date="2021" name="Open Biol.">
        <title>Shared evolutionary footprints suggest mitochondrial oxidative damage underlies multiple complex I losses in fungi.</title>
        <authorList>
            <person name="Schikora-Tamarit M.A."/>
            <person name="Marcet-Houben M."/>
            <person name="Nosek J."/>
            <person name="Gabaldon T."/>
        </authorList>
    </citation>
    <scope>NUCLEOTIDE SEQUENCE</scope>
    <source>
        <strain evidence="2">CBS2887</strain>
    </source>
</reference>
<dbReference type="Proteomes" id="UP000774326">
    <property type="component" value="Unassembled WGS sequence"/>
</dbReference>
<accession>A0A9P8TJT1</accession>
<feature type="region of interest" description="Disordered" evidence="1">
    <location>
        <begin position="124"/>
        <end position="181"/>
    </location>
</feature>
<feature type="compositionally biased region" description="Polar residues" evidence="1">
    <location>
        <begin position="124"/>
        <end position="136"/>
    </location>
</feature>
<reference evidence="2" key="2">
    <citation type="submission" date="2021-01" db="EMBL/GenBank/DDBJ databases">
        <authorList>
            <person name="Schikora-Tamarit M.A."/>
        </authorList>
    </citation>
    <scope>NUCLEOTIDE SEQUENCE</scope>
    <source>
        <strain evidence="2">CBS2887</strain>
    </source>
</reference>
<proteinExistence type="predicted"/>
<gene>
    <name evidence="2" type="ORF">WICPIJ_007784</name>
</gene>
<evidence type="ECO:0000313" key="2">
    <source>
        <dbReference type="EMBL" id="KAH3681260.1"/>
    </source>
</evidence>
<dbReference type="AlphaFoldDB" id="A0A9P8TJT1"/>
<evidence type="ECO:0000313" key="3">
    <source>
        <dbReference type="Proteomes" id="UP000774326"/>
    </source>
</evidence>
<sequence>MALMDLPCLAKAHLILMWAKQIQNQVKKEEMEHKENNHVKTVSWLVEAMTKHSKPKTPATAIPANGLPALSIRVTDRQNSRQDNSVHEVGDLFTELTTGVGQGNDERRSGDVFTCSTTQQSWVTRWNQTTDNNNSDNVEEQDSPEDQLRGSGNSLTVSLDGDDTQFGTTEREPSRNQSGADTFQHRLDKGTWIMPVLGPNVTGSVVWTTTANQDDGDDNEDENSSDFDDG</sequence>
<protein>
    <submittedName>
        <fullName evidence="2">Uncharacterized protein</fullName>
    </submittedName>
</protein>
<feature type="region of interest" description="Disordered" evidence="1">
    <location>
        <begin position="209"/>
        <end position="230"/>
    </location>
</feature>
<organism evidence="2 3">
    <name type="scientific">Wickerhamomyces pijperi</name>
    <name type="common">Yeast</name>
    <name type="synonym">Pichia pijperi</name>
    <dbReference type="NCBI Taxonomy" id="599730"/>
    <lineage>
        <taxon>Eukaryota</taxon>
        <taxon>Fungi</taxon>
        <taxon>Dikarya</taxon>
        <taxon>Ascomycota</taxon>
        <taxon>Saccharomycotina</taxon>
        <taxon>Saccharomycetes</taxon>
        <taxon>Phaffomycetales</taxon>
        <taxon>Wickerhamomycetaceae</taxon>
        <taxon>Wickerhamomyces</taxon>
    </lineage>
</organism>
<evidence type="ECO:0000256" key="1">
    <source>
        <dbReference type="SAM" id="MobiDB-lite"/>
    </source>
</evidence>
<dbReference type="EMBL" id="JAEUBG010004511">
    <property type="protein sequence ID" value="KAH3681260.1"/>
    <property type="molecule type" value="Genomic_DNA"/>
</dbReference>